<evidence type="ECO:0008006" key="3">
    <source>
        <dbReference type="Google" id="ProtNLM"/>
    </source>
</evidence>
<organism evidence="1 2">
    <name type="scientific">Apolygus lucorum</name>
    <name type="common">Small green plant bug</name>
    <name type="synonym">Lygocoris lucorum</name>
    <dbReference type="NCBI Taxonomy" id="248454"/>
    <lineage>
        <taxon>Eukaryota</taxon>
        <taxon>Metazoa</taxon>
        <taxon>Ecdysozoa</taxon>
        <taxon>Arthropoda</taxon>
        <taxon>Hexapoda</taxon>
        <taxon>Insecta</taxon>
        <taxon>Pterygota</taxon>
        <taxon>Neoptera</taxon>
        <taxon>Paraneoptera</taxon>
        <taxon>Hemiptera</taxon>
        <taxon>Heteroptera</taxon>
        <taxon>Panheteroptera</taxon>
        <taxon>Cimicomorpha</taxon>
        <taxon>Miridae</taxon>
        <taxon>Mirini</taxon>
        <taxon>Apolygus</taxon>
    </lineage>
</organism>
<gene>
    <name evidence="1" type="ORF">GE061_016676</name>
</gene>
<name>A0A8S9XI48_APOLU</name>
<accession>A0A8S9XI48</accession>
<proteinExistence type="predicted"/>
<keyword evidence="2" id="KW-1185">Reference proteome</keyword>
<dbReference type="OrthoDB" id="6628452at2759"/>
<evidence type="ECO:0000313" key="2">
    <source>
        <dbReference type="Proteomes" id="UP000466442"/>
    </source>
</evidence>
<dbReference type="EMBL" id="WIXP02000007">
    <property type="protein sequence ID" value="KAF6208224.1"/>
    <property type="molecule type" value="Genomic_DNA"/>
</dbReference>
<dbReference type="AlphaFoldDB" id="A0A8S9XI48"/>
<comment type="caution">
    <text evidence="1">The sequence shown here is derived from an EMBL/GenBank/DDBJ whole genome shotgun (WGS) entry which is preliminary data.</text>
</comment>
<dbReference type="Proteomes" id="UP000466442">
    <property type="component" value="Unassembled WGS sequence"/>
</dbReference>
<evidence type="ECO:0000313" key="1">
    <source>
        <dbReference type="EMBL" id="KAF6208224.1"/>
    </source>
</evidence>
<reference evidence="1" key="1">
    <citation type="journal article" date="2021" name="Mol. Ecol. Resour.">
        <title>Apolygus lucorum genome provides insights into omnivorousness and mesophyll feeding.</title>
        <authorList>
            <person name="Liu Y."/>
            <person name="Liu H."/>
            <person name="Wang H."/>
            <person name="Huang T."/>
            <person name="Liu B."/>
            <person name="Yang B."/>
            <person name="Yin L."/>
            <person name="Li B."/>
            <person name="Zhang Y."/>
            <person name="Zhang S."/>
            <person name="Jiang F."/>
            <person name="Zhang X."/>
            <person name="Ren Y."/>
            <person name="Wang B."/>
            <person name="Wang S."/>
            <person name="Lu Y."/>
            <person name="Wu K."/>
            <person name="Fan W."/>
            <person name="Wang G."/>
        </authorList>
    </citation>
    <scope>NUCLEOTIDE SEQUENCE</scope>
    <source>
        <strain evidence="1">12Hb</strain>
    </source>
</reference>
<sequence>MAMPANRYPRLVAAEVVNRRVFWFSELQTLARRHGATFDGSLADLGAWRRQLGDLVDAVKTSWREDMLQRAQESNKLYGKLNKEIVPAAFAGKLEEHPLWVVRWLVRFRGSLLSLNSKPYNQRDDPSTLCSLCNMGVREDMAHFLGVCPVLAEYRVRYLGAAVLEEAAMIRLLDGGDWPALARFGSRASKYRAELIAEFNW</sequence>
<protein>
    <recommendedName>
        <fullName evidence="3">Reverse transcriptase zinc-binding domain-containing protein</fullName>
    </recommendedName>
</protein>